<accession>A0A921EAH7</accession>
<name>A0A921EAH7_9BACT</name>
<dbReference type="Proteomes" id="UP000711407">
    <property type="component" value="Unassembled WGS sequence"/>
</dbReference>
<proteinExistence type="predicted"/>
<evidence type="ECO:0000313" key="2">
    <source>
        <dbReference type="Proteomes" id="UP000711407"/>
    </source>
</evidence>
<sequence length="368" mass="41696">MEIERLLTGGHRKAVSFANADGKRWVVPVNGMRLALAIYQPGSFKGRMLKRLLPLLWRIGSFRRLLHADIISCELAPSIYQPCAEAFKTDVLDWSLFGGTPSADSKATIQCDKDGCILGYCKVTDKSDIALRLFKHESSLLASLNSFEEMRGHIPQAFDCTETDDGLYLFIQSTVKTLKSKEVHRWTSLHQQFQSTLHRLTATPMKAAETDIFLSIRRLYDTYANVIPEELRGFVSDSARTVLAQMSNMEVSAVVTHRDFTPWNMIVSDGALFVFDWEYGIYHGLPGLDKCHFLVQTAFFEQHASPEAVIRLLKTHDDIGAMLLKVYLLDMISLYASRCGGRWTDSDYDLLSFRVRLLGMADNFDDRT</sequence>
<dbReference type="InterPro" id="IPR011009">
    <property type="entry name" value="Kinase-like_dom_sf"/>
</dbReference>
<gene>
    <name evidence="1" type="ORF">K8V47_09275</name>
</gene>
<reference evidence="1" key="1">
    <citation type="journal article" date="2021" name="PeerJ">
        <title>Extensive microbial diversity within the chicken gut microbiome revealed by metagenomics and culture.</title>
        <authorList>
            <person name="Gilroy R."/>
            <person name="Ravi A."/>
            <person name="Getino M."/>
            <person name="Pursley I."/>
            <person name="Horton D.L."/>
            <person name="Alikhan N.F."/>
            <person name="Baker D."/>
            <person name="Gharbi K."/>
            <person name="Hall N."/>
            <person name="Watson M."/>
            <person name="Adriaenssens E.M."/>
            <person name="Foster-Nyarko E."/>
            <person name="Jarju S."/>
            <person name="Secka A."/>
            <person name="Antonio M."/>
            <person name="Oren A."/>
            <person name="Chaudhuri R.R."/>
            <person name="La Ragione R."/>
            <person name="Hildebrand F."/>
            <person name="Pallen M.J."/>
        </authorList>
    </citation>
    <scope>NUCLEOTIDE SEQUENCE</scope>
    <source>
        <strain evidence="1">4100</strain>
    </source>
</reference>
<dbReference type="SUPFAM" id="SSF56112">
    <property type="entry name" value="Protein kinase-like (PK-like)"/>
    <property type="match status" value="1"/>
</dbReference>
<protein>
    <submittedName>
        <fullName evidence="1">Phosphotransferase</fullName>
    </submittedName>
</protein>
<dbReference type="Gene3D" id="3.90.1200.10">
    <property type="match status" value="1"/>
</dbReference>
<dbReference type="EMBL" id="DYXT01000048">
    <property type="protein sequence ID" value="HJE39932.1"/>
    <property type="molecule type" value="Genomic_DNA"/>
</dbReference>
<dbReference type="AlphaFoldDB" id="A0A921EAH7"/>
<organism evidence="1 2">
    <name type="scientific">Candidatus Amulumruptor caecigallinarius</name>
    <dbReference type="NCBI Taxonomy" id="2109911"/>
    <lineage>
        <taxon>Bacteria</taxon>
        <taxon>Pseudomonadati</taxon>
        <taxon>Bacteroidota</taxon>
        <taxon>Bacteroidia</taxon>
        <taxon>Bacteroidales</taxon>
        <taxon>Muribaculaceae</taxon>
        <taxon>Candidatus Amulumruptor</taxon>
    </lineage>
</organism>
<evidence type="ECO:0000313" key="1">
    <source>
        <dbReference type="EMBL" id="HJE39932.1"/>
    </source>
</evidence>
<comment type="caution">
    <text evidence="1">The sequence shown here is derived from an EMBL/GenBank/DDBJ whole genome shotgun (WGS) entry which is preliminary data.</text>
</comment>
<reference evidence="1" key="2">
    <citation type="submission" date="2021-09" db="EMBL/GenBank/DDBJ databases">
        <authorList>
            <person name="Gilroy R."/>
        </authorList>
    </citation>
    <scope>NUCLEOTIDE SEQUENCE</scope>
    <source>
        <strain evidence="1">4100</strain>
    </source>
</reference>